<dbReference type="AlphaFoldDB" id="A0A5A8C470"/>
<comment type="caution">
    <text evidence="1">The sequence shown here is derived from an EMBL/GenBank/DDBJ whole genome shotgun (WGS) entry which is preliminary data.</text>
</comment>
<protein>
    <submittedName>
        <fullName evidence="1">Uncharacterized protein</fullName>
    </submittedName>
</protein>
<dbReference type="Proteomes" id="UP000322899">
    <property type="component" value="Unassembled WGS sequence"/>
</dbReference>
<accession>A0A5A8C470</accession>
<organism evidence="1 4">
    <name type="scientific">Cafeteria roenbergensis</name>
    <name type="common">Marine flagellate</name>
    <dbReference type="NCBI Taxonomy" id="33653"/>
    <lineage>
        <taxon>Eukaryota</taxon>
        <taxon>Sar</taxon>
        <taxon>Stramenopiles</taxon>
        <taxon>Bigyra</taxon>
        <taxon>Opalozoa</taxon>
        <taxon>Bicosoecida</taxon>
        <taxon>Cafeteriaceae</taxon>
        <taxon>Cafeteria</taxon>
    </lineage>
</organism>
<dbReference type="EMBL" id="VLTN01000063">
    <property type="protein sequence ID" value="KAA0147658.1"/>
    <property type="molecule type" value="Genomic_DNA"/>
</dbReference>
<evidence type="ECO:0000313" key="3">
    <source>
        <dbReference type="Proteomes" id="UP000322899"/>
    </source>
</evidence>
<proteinExistence type="predicted"/>
<dbReference type="EMBL" id="VLTO01000051">
    <property type="protein sequence ID" value="KAA0171938.1"/>
    <property type="molecule type" value="Genomic_DNA"/>
</dbReference>
<dbReference type="Proteomes" id="UP000323011">
    <property type="component" value="Unassembled WGS sequence"/>
</dbReference>
<sequence length="397" mass="40792">MLHVDEPERLRSMLAALQMPVSMPATPFAFAEDEHSEEQLFEAKLWGMGGGCNLMLYKDGAIAETRKKAGLPSGAIGSLALQPAGMSRFRAQAALTRADVQHIPEPIMYHIPDDARRADPSLPPWMFSRVLFPHGGIGGAAGLISTGEGGSSLGGEHVDGLLLAASASASPPLHFAFAVTWHRDLPMAPHRQRGTLSALPAGALGVVACPRVFVTAPAARGEDGLLEAASFWHGLGHAVVQRGRAEFEVAFPAGGPALHVRAVEDEAMGAAAGGDEGSSARALSGSPPCRVAGWEWSVLADREAAAAALEAAGLRVLDASAPRGGAGWEVVADLGRAGLHGCVLRVTPATAGQRAESVLAVGEVRRAAAGGGAMGAAAAASLLLDADMEHAYLLLPP</sequence>
<evidence type="ECO:0000313" key="1">
    <source>
        <dbReference type="EMBL" id="KAA0147658.1"/>
    </source>
</evidence>
<name>A0A5A8C470_CAFRO</name>
<evidence type="ECO:0000313" key="2">
    <source>
        <dbReference type="EMBL" id="KAA0171938.1"/>
    </source>
</evidence>
<gene>
    <name evidence="2" type="ORF">FNF27_06207</name>
    <name evidence="1" type="ORF">FNF29_07213</name>
</gene>
<evidence type="ECO:0000313" key="4">
    <source>
        <dbReference type="Proteomes" id="UP000323011"/>
    </source>
</evidence>
<keyword evidence="4" id="KW-1185">Reference proteome</keyword>
<reference evidence="3 4" key="1">
    <citation type="submission" date="2019-07" db="EMBL/GenBank/DDBJ databases">
        <title>Genomes of Cafeteria roenbergensis.</title>
        <authorList>
            <person name="Fischer M.G."/>
            <person name="Hackl T."/>
            <person name="Roman M."/>
        </authorList>
    </citation>
    <scope>NUCLEOTIDE SEQUENCE [LARGE SCALE GENOMIC DNA]</scope>
    <source>
        <strain evidence="1 4">BVI</strain>
        <strain evidence="2 3">E4-10P</strain>
    </source>
</reference>